<evidence type="ECO:0000313" key="3">
    <source>
        <dbReference type="Proteomes" id="UP000183894"/>
    </source>
</evidence>
<proteinExistence type="predicted"/>
<keyword evidence="1" id="KW-0812">Transmembrane</keyword>
<dbReference type="RefSeq" id="WP_074791413.1">
    <property type="nucleotide sequence ID" value="NZ_FOAD01000001.1"/>
</dbReference>
<protein>
    <submittedName>
        <fullName evidence="2">Uncharacterized protein</fullName>
    </submittedName>
</protein>
<dbReference type="AlphaFoldDB" id="A0A1H7GBV5"/>
<organism evidence="2 3">
    <name type="scientific">Haloferax larsenii</name>
    <dbReference type="NCBI Taxonomy" id="302484"/>
    <lineage>
        <taxon>Archaea</taxon>
        <taxon>Methanobacteriati</taxon>
        <taxon>Methanobacteriota</taxon>
        <taxon>Stenosarchaea group</taxon>
        <taxon>Halobacteria</taxon>
        <taxon>Halobacteriales</taxon>
        <taxon>Haloferacaceae</taxon>
        <taxon>Haloferax</taxon>
    </lineage>
</organism>
<keyword evidence="1" id="KW-0472">Membrane</keyword>
<evidence type="ECO:0000256" key="1">
    <source>
        <dbReference type="SAM" id="Phobius"/>
    </source>
</evidence>
<accession>A0A1H7GBV5</accession>
<reference evidence="2 3" key="1">
    <citation type="submission" date="2016-10" db="EMBL/GenBank/DDBJ databases">
        <authorList>
            <person name="de Groot N.N."/>
        </authorList>
    </citation>
    <scope>NUCLEOTIDE SEQUENCE [LARGE SCALE GENOMIC DNA]</scope>
    <source>
        <strain evidence="2 3">CDM_5</strain>
    </source>
</reference>
<gene>
    <name evidence="2" type="ORF">SAMN04488691_101272</name>
</gene>
<dbReference type="Proteomes" id="UP000183894">
    <property type="component" value="Unassembled WGS sequence"/>
</dbReference>
<dbReference type="EMBL" id="FOAD01000001">
    <property type="protein sequence ID" value="SEK35598.1"/>
    <property type="molecule type" value="Genomic_DNA"/>
</dbReference>
<keyword evidence="1" id="KW-1133">Transmembrane helix</keyword>
<feature type="transmembrane region" description="Helical" evidence="1">
    <location>
        <begin position="9"/>
        <end position="25"/>
    </location>
</feature>
<sequence length="63" mass="6618">MDPVLKRRLDSIVALLALIFVAVTYQAVGPIGILLAPLGLVGVLVFVSVKSNRTSAATSEHSE</sequence>
<evidence type="ECO:0000313" key="2">
    <source>
        <dbReference type="EMBL" id="SEK35598.1"/>
    </source>
</evidence>
<name>A0A1H7GBV5_HALLR</name>